<dbReference type="Proteomes" id="UP000287651">
    <property type="component" value="Unassembled WGS sequence"/>
</dbReference>
<proteinExistence type="predicted"/>
<sequence>MARIYPSVSAPFLDQRATQDARGEAREGEVGEASSGRRFLVGRAKVFLLADALSHSPTLSLDVASGPTSISFVLDAEYV</sequence>
<dbReference type="AlphaFoldDB" id="A0A427A0Q7"/>
<protein>
    <submittedName>
        <fullName evidence="1">Uncharacterized protein</fullName>
    </submittedName>
</protein>
<accession>A0A427A0Q7</accession>
<reference evidence="1 2" key="1">
    <citation type="journal article" date="2014" name="Agronomy (Basel)">
        <title>A Draft Genome Sequence for Ensete ventricosum, the Drought-Tolerant Tree Against Hunger.</title>
        <authorList>
            <person name="Harrison J."/>
            <person name="Moore K.A."/>
            <person name="Paszkiewicz K."/>
            <person name="Jones T."/>
            <person name="Grant M."/>
            <person name="Ambacheew D."/>
            <person name="Muzemil S."/>
            <person name="Studholme D.J."/>
        </authorList>
    </citation>
    <scope>NUCLEOTIDE SEQUENCE [LARGE SCALE GENOMIC DNA]</scope>
</reference>
<gene>
    <name evidence="1" type="ORF">B296_00034921</name>
</gene>
<evidence type="ECO:0000313" key="2">
    <source>
        <dbReference type="Proteomes" id="UP000287651"/>
    </source>
</evidence>
<evidence type="ECO:0000313" key="1">
    <source>
        <dbReference type="EMBL" id="RRT69782.1"/>
    </source>
</evidence>
<organism evidence="1 2">
    <name type="scientific">Ensete ventricosum</name>
    <name type="common">Abyssinian banana</name>
    <name type="synonym">Musa ensete</name>
    <dbReference type="NCBI Taxonomy" id="4639"/>
    <lineage>
        <taxon>Eukaryota</taxon>
        <taxon>Viridiplantae</taxon>
        <taxon>Streptophyta</taxon>
        <taxon>Embryophyta</taxon>
        <taxon>Tracheophyta</taxon>
        <taxon>Spermatophyta</taxon>
        <taxon>Magnoliopsida</taxon>
        <taxon>Liliopsida</taxon>
        <taxon>Zingiberales</taxon>
        <taxon>Musaceae</taxon>
        <taxon>Ensete</taxon>
    </lineage>
</organism>
<name>A0A427A0Q7_ENSVE</name>
<comment type="caution">
    <text evidence="1">The sequence shown here is derived from an EMBL/GenBank/DDBJ whole genome shotgun (WGS) entry which is preliminary data.</text>
</comment>
<dbReference type="EMBL" id="AMZH03004231">
    <property type="protein sequence ID" value="RRT69782.1"/>
    <property type="molecule type" value="Genomic_DNA"/>
</dbReference>